<proteinExistence type="predicted"/>
<protein>
    <submittedName>
        <fullName evidence="2">Uncharacterized protein</fullName>
    </submittedName>
</protein>
<evidence type="ECO:0000313" key="3">
    <source>
        <dbReference type="Proteomes" id="UP000288168"/>
    </source>
</evidence>
<dbReference type="Proteomes" id="UP000288168">
    <property type="component" value="Unassembled WGS sequence"/>
</dbReference>
<dbReference type="EMBL" id="NKCI01000619">
    <property type="protein sequence ID" value="RSL39516.1"/>
    <property type="molecule type" value="Genomic_DNA"/>
</dbReference>
<comment type="caution">
    <text evidence="2">The sequence shown here is derived from an EMBL/GenBank/DDBJ whole genome shotgun (WGS) entry which is preliminary data.</text>
</comment>
<keyword evidence="1" id="KW-0472">Membrane</keyword>
<name>A0A428NFF5_9HYPO</name>
<evidence type="ECO:0000256" key="1">
    <source>
        <dbReference type="SAM" id="Phobius"/>
    </source>
</evidence>
<feature type="transmembrane region" description="Helical" evidence="1">
    <location>
        <begin position="176"/>
        <end position="192"/>
    </location>
</feature>
<sequence>MTAVSVMGRARHSLEGYWELMASDKKTQYLLLCSMYLLIFAYHTRRSLPVYHAKFRKQSSSSLVLHILAGSFELARYYTRAVDGDVVPEVLDTVACFAQAFTTLRLSKTLLRGDITTRPSYQAPALMRPFVGLTALVYQSPSIHRASVKLLHAFLYTRMIIFLAKRFGVGRIQLNATIYAHAVFLGAIIAIHDSGLHAGVPVYISMVGAVMVLNRYVADRLTSSWTSEVSMPIWERNLMRVLLWLGLANLEAIKEDDRSSKLSCPVNDEYVQEEL</sequence>
<accession>A0A428NFF5</accession>
<organism evidence="2 3">
    <name type="scientific">Fusarium duplospermum</name>
    <dbReference type="NCBI Taxonomy" id="1325734"/>
    <lineage>
        <taxon>Eukaryota</taxon>
        <taxon>Fungi</taxon>
        <taxon>Dikarya</taxon>
        <taxon>Ascomycota</taxon>
        <taxon>Pezizomycotina</taxon>
        <taxon>Sordariomycetes</taxon>
        <taxon>Hypocreomycetidae</taxon>
        <taxon>Hypocreales</taxon>
        <taxon>Nectriaceae</taxon>
        <taxon>Fusarium</taxon>
        <taxon>Fusarium solani species complex</taxon>
    </lineage>
</organism>
<evidence type="ECO:0000313" key="2">
    <source>
        <dbReference type="EMBL" id="RSL39516.1"/>
    </source>
</evidence>
<dbReference type="AlphaFoldDB" id="A0A428NFF5"/>
<feature type="transmembrane region" description="Helical" evidence="1">
    <location>
        <begin position="198"/>
        <end position="217"/>
    </location>
</feature>
<keyword evidence="1" id="KW-0812">Transmembrane</keyword>
<keyword evidence="1" id="KW-1133">Transmembrane helix</keyword>
<dbReference type="OrthoDB" id="4922812at2759"/>
<keyword evidence="3" id="KW-1185">Reference proteome</keyword>
<reference evidence="2 3" key="1">
    <citation type="submission" date="2017-06" db="EMBL/GenBank/DDBJ databases">
        <title>Comparative genomic analysis of Ambrosia Fusariam Clade fungi.</title>
        <authorList>
            <person name="Stajich J.E."/>
            <person name="Carrillo J."/>
            <person name="Kijimoto T."/>
            <person name="Eskalen A."/>
            <person name="O'Donnell K."/>
            <person name="Kasson M."/>
        </authorList>
    </citation>
    <scope>NUCLEOTIDE SEQUENCE [LARGE SCALE GENOMIC DNA]</scope>
    <source>
        <strain evidence="2 3">NRRL62584</strain>
    </source>
</reference>
<gene>
    <name evidence="2" type="ORF">CEP54_016309</name>
</gene>